<evidence type="ECO:0000313" key="4">
    <source>
        <dbReference type="Proteomes" id="UP000584642"/>
    </source>
</evidence>
<dbReference type="InterPro" id="IPR011032">
    <property type="entry name" value="GroES-like_sf"/>
</dbReference>
<dbReference type="InterPro" id="IPR036291">
    <property type="entry name" value="NAD(P)-bd_dom_sf"/>
</dbReference>
<dbReference type="CDD" id="cd05288">
    <property type="entry name" value="PGDH"/>
    <property type="match status" value="1"/>
</dbReference>
<keyword evidence="1" id="KW-0560">Oxidoreductase</keyword>
<dbReference type="SUPFAM" id="SSF50129">
    <property type="entry name" value="GroES-like"/>
    <property type="match status" value="1"/>
</dbReference>
<evidence type="ECO:0000259" key="2">
    <source>
        <dbReference type="SMART" id="SM00829"/>
    </source>
</evidence>
<dbReference type="RefSeq" id="WP_180284770.1">
    <property type="nucleotide sequence ID" value="NZ_JABFDB010000023.1"/>
</dbReference>
<comment type="caution">
    <text evidence="3">The sequence shown here is derived from an EMBL/GenBank/DDBJ whole genome shotgun (WGS) entry which is preliminary data.</text>
</comment>
<feature type="domain" description="Enoyl reductase (ER)" evidence="2">
    <location>
        <begin position="15"/>
        <end position="332"/>
    </location>
</feature>
<dbReference type="Proteomes" id="UP000584642">
    <property type="component" value="Unassembled WGS sequence"/>
</dbReference>
<dbReference type="PANTHER" id="PTHR43205">
    <property type="entry name" value="PROSTAGLANDIN REDUCTASE"/>
    <property type="match status" value="1"/>
</dbReference>
<protein>
    <submittedName>
        <fullName evidence="3">NADP-dependent oxidoreductase</fullName>
    </submittedName>
</protein>
<organism evidence="3 4">
    <name type="scientific">Azospirillum oleiclasticum</name>
    <dbReference type="NCBI Taxonomy" id="2735135"/>
    <lineage>
        <taxon>Bacteria</taxon>
        <taxon>Pseudomonadati</taxon>
        <taxon>Pseudomonadota</taxon>
        <taxon>Alphaproteobacteria</taxon>
        <taxon>Rhodospirillales</taxon>
        <taxon>Azospirillaceae</taxon>
        <taxon>Azospirillum</taxon>
    </lineage>
</organism>
<dbReference type="SUPFAM" id="SSF51735">
    <property type="entry name" value="NAD(P)-binding Rossmann-fold domains"/>
    <property type="match status" value="1"/>
</dbReference>
<name>A0ABX2TF81_9PROT</name>
<dbReference type="InterPro" id="IPR045010">
    <property type="entry name" value="MDR_fam"/>
</dbReference>
<dbReference type="PANTHER" id="PTHR43205:SF7">
    <property type="entry name" value="PROSTAGLANDIN REDUCTASE 1"/>
    <property type="match status" value="1"/>
</dbReference>
<dbReference type="InterPro" id="IPR020843">
    <property type="entry name" value="ER"/>
</dbReference>
<evidence type="ECO:0000313" key="3">
    <source>
        <dbReference type="EMBL" id="NYZ22995.1"/>
    </source>
</evidence>
<dbReference type="InterPro" id="IPR041694">
    <property type="entry name" value="ADH_N_2"/>
</dbReference>
<dbReference type="InterPro" id="IPR013149">
    <property type="entry name" value="ADH-like_C"/>
</dbReference>
<dbReference type="EMBL" id="JABFDB010000023">
    <property type="protein sequence ID" value="NYZ22995.1"/>
    <property type="molecule type" value="Genomic_DNA"/>
</dbReference>
<dbReference type="Gene3D" id="3.40.50.720">
    <property type="entry name" value="NAD(P)-binding Rossmann-like Domain"/>
    <property type="match status" value="1"/>
</dbReference>
<dbReference type="Pfam" id="PF16884">
    <property type="entry name" value="ADH_N_2"/>
    <property type="match status" value="1"/>
</dbReference>
<dbReference type="Gene3D" id="3.90.180.10">
    <property type="entry name" value="Medium-chain alcohol dehydrogenases, catalytic domain"/>
    <property type="match status" value="1"/>
</dbReference>
<dbReference type="SMART" id="SM00829">
    <property type="entry name" value="PKS_ER"/>
    <property type="match status" value="1"/>
</dbReference>
<keyword evidence="4" id="KW-1185">Reference proteome</keyword>
<gene>
    <name evidence="3" type="ORF">HND93_25085</name>
</gene>
<evidence type="ECO:0000256" key="1">
    <source>
        <dbReference type="ARBA" id="ARBA00023002"/>
    </source>
</evidence>
<sequence>MTMARRWYYNRFTSGALEDDTLVLREEPLRDPGPGEMELRSIHLSLDATNRVWLSDWDIYMEPVRVGDPMRGFLMAEVVRSDNPAFPVGALVTGMHTWSDRFITDGTGFVPFPRFPGIPLDEAFGVLMIAGPTALYGLMDVGRPKPGETVVVSAAAGAVGAVVGQIAKIHGCRAVGIAGSADKCRWLVEDLGFDAAVDYRDGDLVEGLRAACPDGIDVLFENVGGACLDAGLTLMNDFGRVVVCGLISTYNRTAEVVPGPTMFRNVIMRRLRVEGFVILDHLDRYPEFQGKLAGWMREGRIKHRLHVVDGLENAASALTLLYSGGNTGKLMVRIGAEPA</sequence>
<dbReference type="Pfam" id="PF00107">
    <property type="entry name" value="ADH_zinc_N"/>
    <property type="match status" value="1"/>
</dbReference>
<proteinExistence type="predicted"/>
<accession>A0ABX2TF81</accession>
<reference evidence="3 4" key="1">
    <citation type="submission" date="2020-05" db="EMBL/GenBank/DDBJ databases">
        <title>Azospirillum oleiclasticum sp. nov, a nitrogen-fixing and heavy crude oil-emulsifying bacterium isolated from the crude oil of Yumen Oilfield.</title>
        <authorList>
            <person name="Wu D."/>
            <person name="Cai M."/>
            <person name="Zhang X."/>
        </authorList>
    </citation>
    <scope>NUCLEOTIDE SEQUENCE [LARGE SCALE GENOMIC DNA]</scope>
    <source>
        <strain evidence="3 4">ROY-1-1-2</strain>
    </source>
</reference>